<dbReference type="EMBL" id="LSRX01000493">
    <property type="protein sequence ID" value="OLP95702.1"/>
    <property type="molecule type" value="Genomic_DNA"/>
</dbReference>
<feature type="domain" description="C3H1-type" evidence="6">
    <location>
        <begin position="254"/>
        <end position="280"/>
    </location>
</feature>
<dbReference type="InterPro" id="IPR000571">
    <property type="entry name" value="Znf_CCCH"/>
</dbReference>
<feature type="zinc finger region" description="C3H1-type" evidence="5">
    <location>
        <begin position="254"/>
        <end position="280"/>
    </location>
</feature>
<sequence>MTKAEQKKAVQFTRMCKFWRSNECKMGADCSFAHETAELRPSPKPCFEFSKTGSCKRGQACRFVHSVDNLMKPAEVTRVPTAMHQQTTRQLLIAGASIGPMSLAARYTKTQRHLLAPLLEPSRGSSPGLRPPPGLEDIGMMTGLGMPTRSLKASTDSRDAESRRSSLSEISFVLESAHVVFPKSDNAAGPEDMLATVHATTAMKNLPPTMCLSTAPPAVSLEGLQFGFELSPCSRPSCSRHASMTKAEQKKAVQFTRMCKFWRTNECKMGADCSFAHDTSELRPSPKPCFEFSKTGSCVRGQACRFVHAVENMKKSGKAKGMPGNLLSPPLPSMGSLPCLRPPPGLEHLGMTAGLGGHGLGARVKLPVDGDSRRSSFSEMSLGLEHVTLPIPKAADLDDVATQSLTSTMCISATPSSFSESDGIDGTSFWL</sequence>
<keyword evidence="8" id="KW-1185">Reference proteome</keyword>
<feature type="zinc finger region" description="C3H1-type" evidence="5">
    <location>
        <begin position="11"/>
        <end position="37"/>
    </location>
</feature>
<dbReference type="Pfam" id="PF00642">
    <property type="entry name" value="zf-CCCH"/>
    <property type="match status" value="1"/>
</dbReference>
<dbReference type="InterPro" id="IPR045877">
    <property type="entry name" value="ZFP36-like"/>
</dbReference>
<keyword evidence="1 5" id="KW-0479">Metal-binding</keyword>
<dbReference type="Gene3D" id="4.10.1000.10">
    <property type="entry name" value="Zinc finger, CCCH-type"/>
    <property type="match status" value="3"/>
</dbReference>
<reference evidence="7 8" key="1">
    <citation type="submission" date="2016-02" db="EMBL/GenBank/DDBJ databases">
        <title>Genome analysis of coral dinoflagellate symbionts highlights evolutionary adaptations to a symbiotic lifestyle.</title>
        <authorList>
            <person name="Aranda M."/>
            <person name="Li Y."/>
            <person name="Liew Y.J."/>
            <person name="Baumgarten S."/>
            <person name="Simakov O."/>
            <person name="Wilson M."/>
            <person name="Piel J."/>
            <person name="Ashoor H."/>
            <person name="Bougouffa S."/>
            <person name="Bajic V.B."/>
            <person name="Ryu T."/>
            <person name="Ravasi T."/>
            <person name="Bayer T."/>
            <person name="Micklem G."/>
            <person name="Kim H."/>
            <person name="Bhak J."/>
            <person name="Lajeunesse T.C."/>
            <person name="Voolstra C.R."/>
        </authorList>
    </citation>
    <scope>NUCLEOTIDE SEQUENCE [LARGE SCALE GENOMIC DNA]</scope>
    <source>
        <strain evidence="7 8">CCMP2467</strain>
    </source>
</reference>
<accession>A0A1Q9DKJ6</accession>
<gene>
    <name evidence="7" type="ORF">AK812_SmicGene22118</name>
</gene>
<feature type="domain" description="C3H1-type" evidence="6">
    <location>
        <begin position="40"/>
        <end position="68"/>
    </location>
</feature>
<name>A0A1Q9DKJ6_SYMMI</name>
<comment type="caution">
    <text evidence="7">The sequence shown here is derived from an EMBL/GenBank/DDBJ whole genome shotgun (WGS) entry which is preliminary data.</text>
</comment>
<feature type="domain" description="C3H1-type" evidence="6">
    <location>
        <begin position="283"/>
        <end position="311"/>
    </location>
</feature>
<dbReference type="SMART" id="SM00356">
    <property type="entry name" value="ZnF_C3H1"/>
    <property type="match status" value="4"/>
</dbReference>
<evidence type="ECO:0000259" key="6">
    <source>
        <dbReference type="PROSITE" id="PS50103"/>
    </source>
</evidence>
<evidence type="ECO:0000256" key="5">
    <source>
        <dbReference type="PROSITE-ProRule" id="PRU00723"/>
    </source>
</evidence>
<dbReference type="Proteomes" id="UP000186817">
    <property type="component" value="Unassembled WGS sequence"/>
</dbReference>
<evidence type="ECO:0000256" key="3">
    <source>
        <dbReference type="ARBA" id="ARBA00022771"/>
    </source>
</evidence>
<protein>
    <recommendedName>
        <fullName evidence="6">C3H1-type domain-containing protein</fullName>
    </recommendedName>
</protein>
<dbReference type="PANTHER" id="PTHR12547">
    <property type="entry name" value="CCCH ZINC FINGER/TIS11-RELATED"/>
    <property type="match status" value="1"/>
</dbReference>
<feature type="domain" description="C3H1-type" evidence="6">
    <location>
        <begin position="11"/>
        <end position="37"/>
    </location>
</feature>
<dbReference type="AlphaFoldDB" id="A0A1Q9DKJ6"/>
<organism evidence="7 8">
    <name type="scientific">Symbiodinium microadriaticum</name>
    <name type="common">Dinoflagellate</name>
    <name type="synonym">Zooxanthella microadriatica</name>
    <dbReference type="NCBI Taxonomy" id="2951"/>
    <lineage>
        <taxon>Eukaryota</taxon>
        <taxon>Sar</taxon>
        <taxon>Alveolata</taxon>
        <taxon>Dinophyceae</taxon>
        <taxon>Suessiales</taxon>
        <taxon>Symbiodiniaceae</taxon>
        <taxon>Symbiodinium</taxon>
    </lineage>
</organism>
<dbReference type="PANTHER" id="PTHR12547:SF18">
    <property type="entry name" value="PROTEIN TIS11"/>
    <property type="match status" value="1"/>
</dbReference>
<dbReference type="OrthoDB" id="273070at2759"/>
<proteinExistence type="predicted"/>
<keyword evidence="4 5" id="KW-0862">Zinc</keyword>
<dbReference type="InterPro" id="IPR036855">
    <property type="entry name" value="Znf_CCCH_sf"/>
</dbReference>
<dbReference type="SUPFAM" id="SSF90229">
    <property type="entry name" value="CCCH zinc finger"/>
    <property type="match status" value="4"/>
</dbReference>
<feature type="zinc finger region" description="C3H1-type" evidence="5">
    <location>
        <begin position="40"/>
        <end position="68"/>
    </location>
</feature>
<evidence type="ECO:0000313" key="7">
    <source>
        <dbReference type="EMBL" id="OLP95702.1"/>
    </source>
</evidence>
<feature type="zinc finger region" description="C3H1-type" evidence="5">
    <location>
        <begin position="283"/>
        <end position="311"/>
    </location>
</feature>
<dbReference type="PROSITE" id="PS50103">
    <property type="entry name" value="ZF_C3H1"/>
    <property type="match status" value="4"/>
</dbReference>
<keyword evidence="3 5" id="KW-0863">Zinc-finger</keyword>
<evidence type="ECO:0000256" key="1">
    <source>
        <dbReference type="ARBA" id="ARBA00022723"/>
    </source>
</evidence>
<keyword evidence="2" id="KW-0677">Repeat</keyword>
<evidence type="ECO:0000313" key="8">
    <source>
        <dbReference type="Proteomes" id="UP000186817"/>
    </source>
</evidence>
<evidence type="ECO:0000256" key="4">
    <source>
        <dbReference type="ARBA" id="ARBA00022833"/>
    </source>
</evidence>
<dbReference type="GO" id="GO:0008270">
    <property type="term" value="F:zinc ion binding"/>
    <property type="evidence" value="ECO:0007669"/>
    <property type="project" value="UniProtKB-KW"/>
</dbReference>
<dbReference type="GO" id="GO:0003729">
    <property type="term" value="F:mRNA binding"/>
    <property type="evidence" value="ECO:0007669"/>
    <property type="project" value="InterPro"/>
</dbReference>
<evidence type="ECO:0000256" key="2">
    <source>
        <dbReference type="ARBA" id="ARBA00022737"/>
    </source>
</evidence>